<keyword evidence="5" id="KW-0862">Zinc</keyword>
<reference evidence="8 9" key="1">
    <citation type="submission" date="2022-07" db="EMBL/GenBank/DDBJ databases">
        <authorList>
            <person name="Li W.-J."/>
            <person name="Deng Q.-Q."/>
        </authorList>
    </citation>
    <scope>NUCLEOTIDE SEQUENCE [LARGE SCALE GENOMIC DNA]</scope>
    <source>
        <strain evidence="8 9">SYSU M60028</strain>
    </source>
</reference>
<comment type="caution">
    <text evidence="8">The sequence shown here is derived from an EMBL/GenBank/DDBJ whole genome shotgun (WGS) entry which is preliminary data.</text>
</comment>
<keyword evidence="6 8" id="KW-0482">Metalloprotease</keyword>
<keyword evidence="3" id="KW-0479">Metal-binding</keyword>
<dbReference type="PANTHER" id="PTHR22726:SF1">
    <property type="entry name" value="METALLOENDOPEPTIDASE OMA1, MITOCHONDRIAL"/>
    <property type="match status" value="1"/>
</dbReference>
<dbReference type="CDD" id="cd00118">
    <property type="entry name" value="LysM"/>
    <property type="match status" value="1"/>
</dbReference>
<dbReference type="Gene3D" id="3.30.2010.10">
    <property type="entry name" value="Metalloproteases ('zincins'), catalytic domain"/>
    <property type="match status" value="1"/>
</dbReference>
<evidence type="ECO:0000259" key="7">
    <source>
        <dbReference type="Pfam" id="PF01435"/>
    </source>
</evidence>
<dbReference type="InterPro" id="IPR001915">
    <property type="entry name" value="Peptidase_M48"/>
</dbReference>
<evidence type="ECO:0000256" key="4">
    <source>
        <dbReference type="ARBA" id="ARBA00022801"/>
    </source>
</evidence>
<sequence>MSLPRVMFPDPTVRPLRRLLAACGVALALAGCASDHVGVGTLRGKAPAGAPRVAGVDTPGSRDHRNLVSMFGGEYRYGQAERMLNDVMARLTAASERPDQSYRVTILNSPAVNAFALPNGNLYVTRGLLALANDTSEIAAVMAHEVAHVSANHAVARAELQRRAELVSRVVAEVLEDPAAGQAAQATGQFNLASFSRAQELEADQIGVRTLAKAGFDPFGAARFLGSLGRQAAMRSALLGEKPSQQSMNFLSTHPSTPERVAQALAAARAIGGPGLGESDRGRYLAAIDGITYGDDPAEGMVRGTRFLHPHLGFTFTAPPGFVLENSAVAVVGLAPGGAQALRFDSVKLPDDTTLEAYLSSGWIEGVKVSPPESLEPEGLDGLTTVARGDDWTFRLAAIRSGAAVYRFILAARTLTPEVDRQFRRSIASFRTLTAQEIASIRPLRVALASAKPGDTPETMGGRMAIPDHPVERFMALNGLERNAAIRPGQTYKIVVE</sequence>
<dbReference type="Pfam" id="PF01435">
    <property type="entry name" value="Peptidase_M48"/>
    <property type="match status" value="1"/>
</dbReference>
<dbReference type="CDD" id="cd07324">
    <property type="entry name" value="M48C_Oma1-like"/>
    <property type="match status" value="1"/>
</dbReference>
<keyword evidence="2" id="KW-0645">Protease</keyword>
<evidence type="ECO:0000256" key="3">
    <source>
        <dbReference type="ARBA" id="ARBA00022723"/>
    </source>
</evidence>
<name>A0ABT1LIJ3_9HYPH</name>
<evidence type="ECO:0000313" key="8">
    <source>
        <dbReference type="EMBL" id="MCP8940718.1"/>
    </source>
</evidence>
<keyword evidence="4 8" id="KW-0378">Hydrolase</keyword>
<evidence type="ECO:0000256" key="2">
    <source>
        <dbReference type="ARBA" id="ARBA00022670"/>
    </source>
</evidence>
<dbReference type="InterPro" id="IPR018392">
    <property type="entry name" value="LysM"/>
</dbReference>
<comment type="cofactor">
    <cofactor evidence="1">
        <name>Zn(2+)</name>
        <dbReference type="ChEBI" id="CHEBI:29105"/>
    </cofactor>
</comment>
<feature type="domain" description="Peptidase M48" evidence="7">
    <location>
        <begin position="81"/>
        <end position="265"/>
    </location>
</feature>
<dbReference type="PROSITE" id="PS51257">
    <property type="entry name" value="PROKAR_LIPOPROTEIN"/>
    <property type="match status" value="1"/>
</dbReference>
<accession>A0ABT1LIJ3</accession>
<evidence type="ECO:0000256" key="1">
    <source>
        <dbReference type="ARBA" id="ARBA00001947"/>
    </source>
</evidence>
<gene>
    <name evidence="8" type="ORF">NK718_19505</name>
</gene>
<evidence type="ECO:0000313" key="9">
    <source>
        <dbReference type="Proteomes" id="UP001205890"/>
    </source>
</evidence>
<evidence type="ECO:0000256" key="5">
    <source>
        <dbReference type="ARBA" id="ARBA00022833"/>
    </source>
</evidence>
<evidence type="ECO:0000256" key="6">
    <source>
        <dbReference type="ARBA" id="ARBA00023049"/>
    </source>
</evidence>
<dbReference type="RefSeq" id="WP_254745752.1">
    <property type="nucleotide sequence ID" value="NZ_JANCLU010000025.1"/>
</dbReference>
<keyword evidence="9" id="KW-1185">Reference proteome</keyword>
<dbReference type="EMBL" id="JANCLU010000025">
    <property type="protein sequence ID" value="MCP8940718.1"/>
    <property type="molecule type" value="Genomic_DNA"/>
</dbReference>
<organism evidence="8 9">
    <name type="scientific">Alsobacter ponti</name>
    <dbReference type="NCBI Taxonomy" id="2962936"/>
    <lineage>
        <taxon>Bacteria</taxon>
        <taxon>Pseudomonadati</taxon>
        <taxon>Pseudomonadota</taxon>
        <taxon>Alphaproteobacteria</taxon>
        <taxon>Hyphomicrobiales</taxon>
        <taxon>Alsobacteraceae</taxon>
        <taxon>Alsobacter</taxon>
    </lineage>
</organism>
<dbReference type="Proteomes" id="UP001205890">
    <property type="component" value="Unassembled WGS sequence"/>
</dbReference>
<protein>
    <submittedName>
        <fullName evidence="8">M48 family metalloprotease</fullName>
        <ecNumber evidence="8">3.4.24.-</ecNumber>
    </submittedName>
</protein>
<dbReference type="EC" id="3.4.24.-" evidence="8"/>
<dbReference type="PANTHER" id="PTHR22726">
    <property type="entry name" value="METALLOENDOPEPTIDASE OMA1"/>
    <property type="match status" value="1"/>
</dbReference>
<dbReference type="InterPro" id="IPR051156">
    <property type="entry name" value="Mito/Outer_Membr_Metalloprot"/>
</dbReference>
<proteinExistence type="predicted"/>
<dbReference type="GO" id="GO:0008237">
    <property type="term" value="F:metallopeptidase activity"/>
    <property type="evidence" value="ECO:0007669"/>
    <property type="project" value="UniProtKB-KW"/>
</dbReference>